<dbReference type="EMBL" id="CAJNOQ010000036">
    <property type="protein sequence ID" value="CAF0744660.1"/>
    <property type="molecule type" value="Genomic_DNA"/>
</dbReference>
<dbReference type="EMBL" id="CAJOBC010000036">
    <property type="protein sequence ID" value="CAF3523283.1"/>
    <property type="molecule type" value="Genomic_DNA"/>
</dbReference>
<dbReference type="SMART" id="SM00365">
    <property type="entry name" value="LRR_SD22"/>
    <property type="match status" value="5"/>
</dbReference>
<dbReference type="Proteomes" id="UP000663829">
    <property type="component" value="Unassembled WGS sequence"/>
</dbReference>
<dbReference type="InterPro" id="IPR001611">
    <property type="entry name" value="Leu-rich_rpt"/>
</dbReference>
<evidence type="ECO:0000256" key="1">
    <source>
        <dbReference type="ARBA" id="ARBA00022614"/>
    </source>
</evidence>
<evidence type="ECO:0000313" key="5">
    <source>
        <dbReference type="EMBL" id="CAF0744660.1"/>
    </source>
</evidence>
<name>A0A813P3W8_9BILA</name>
<feature type="coiled-coil region" evidence="3">
    <location>
        <begin position="1443"/>
        <end position="1687"/>
    </location>
</feature>
<dbReference type="PANTHER" id="PTHR24366">
    <property type="entry name" value="IG(IMMUNOGLOBULIN) AND LRR(LEUCINE RICH REPEAT) DOMAINS"/>
    <property type="match status" value="1"/>
</dbReference>
<dbReference type="PROSITE" id="PS51450">
    <property type="entry name" value="LRR"/>
    <property type="match status" value="4"/>
</dbReference>
<feature type="compositionally biased region" description="Low complexity" evidence="4">
    <location>
        <begin position="866"/>
        <end position="878"/>
    </location>
</feature>
<feature type="compositionally biased region" description="Polar residues" evidence="4">
    <location>
        <begin position="58"/>
        <end position="74"/>
    </location>
</feature>
<dbReference type="PANTHER" id="PTHR24366:SF96">
    <property type="entry name" value="LEUCINE RICH REPEAT CONTAINING 53"/>
    <property type="match status" value="1"/>
</dbReference>
<evidence type="ECO:0000256" key="2">
    <source>
        <dbReference type="ARBA" id="ARBA00022737"/>
    </source>
</evidence>
<comment type="caution">
    <text evidence="5">The sequence shown here is derived from an EMBL/GenBank/DDBJ whole genome shotgun (WGS) entry which is preliminary data.</text>
</comment>
<feature type="region of interest" description="Disordered" evidence="4">
    <location>
        <begin position="1"/>
        <end position="87"/>
    </location>
</feature>
<feature type="compositionally biased region" description="Basic and acidic residues" evidence="4">
    <location>
        <begin position="76"/>
        <end position="87"/>
    </location>
</feature>
<feature type="compositionally biased region" description="Polar residues" evidence="4">
    <location>
        <begin position="837"/>
        <end position="846"/>
    </location>
</feature>
<keyword evidence="3" id="KW-0175">Coiled coil</keyword>
<feature type="region of interest" description="Disordered" evidence="4">
    <location>
        <begin position="749"/>
        <end position="797"/>
    </location>
</feature>
<feature type="compositionally biased region" description="Polar residues" evidence="4">
    <location>
        <begin position="752"/>
        <end position="774"/>
    </location>
</feature>
<dbReference type="OrthoDB" id="433501at2759"/>
<gene>
    <name evidence="5" type="ORF">GPM918_LOCUS468</name>
    <name evidence="6" type="ORF">SRO942_LOCUS469</name>
</gene>
<evidence type="ECO:0000313" key="6">
    <source>
        <dbReference type="EMBL" id="CAF3523283.1"/>
    </source>
</evidence>
<evidence type="ECO:0000256" key="4">
    <source>
        <dbReference type="SAM" id="MobiDB-lite"/>
    </source>
</evidence>
<proteinExistence type="predicted"/>
<organism evidence="5 7">
    <name type="scientific">Didymodactylos carnosus</name>
    <dbReference type="NCBI Taxonomy" id="1234261"/>
    <lineage>
        <taxon>Eukaryota</taxon>
        <taxon>Metazoa</taxon>
        <taxon>Spiralia</taxon>
        <taxon>Gnathifera</taxon>
        <taxon>Rotifera</taxon>
        <taxon>Eurotatoria</taxon>
        <taxon>Bdelloidea</taxon>
        <taxon>Philodinida</taxon>
        <taxon>Philodinidae</taxon>
        <taxon>Didymodactylos</taxon>
    </lineage>
</organism>
<evidence type="ECO:0000256" key="3">
    <source>
        <dbReference type="SAM" id="Coils"/>
    </source>
</evidence>
<feature type="coiled-coil region" evidence="3">
    <location>
        <begin position="1317"/>
        <end position="1344"/>
    </location>
</feature>
<dbReference type="InterPro" id="IPR003591">
    <property type="entry name" value="Leu-rich_rpt_typical-subtyp"/>
</dbReference>
<dbReference type="InterPro" id="IPR032675">
    <property type="entry name" value="LRR_dom_sf"/>
</dbReference>
<feature type="coiled-coil region" evidence="3">
    <location>
        <begin position="643"/>
        <end position="745"/>
    </location>
</feature>
<feature type="region of interest" description="Disordered" evidence="4">
    <location>
        <begin position="834"/>
        <end position="880"/>
    </location>
</feature>
<dbReference type="Proteomes" id="UP000681722">
    <property type="component" value="Unassembled WGS sequence"/>
</dbReference>
<feature type="compositionally biased region" description="Basic and acidic residues" evidence="4">
    <location>
        <begin position="851"/>
        <end position="865"/>
    </location>
</feature>
<keyword evidence="7" id="KW-1185">Reference proteome</keyword>
<dbReference type="SUPFAM" id="SSF52075">
    <property type="entry name" value="Outer arm dynein light chain 1"/>
    <property type="match status" value="1"/>
</dbReference>
<feature type="coiled-coil region" evidence="3">
    <location>
        <begin position="298"/>
        <end position="339"/>
    </location>
</feature>
<protein>
    <recommendedName>
        <fullName evidence="8">Centriolin</fullName>
    </recommendedName>
</protein>
<keyword evidence="1" id="KW-0433">Leucine-rich repeat</keyword>
<feature type="coiled-coil region" evidence="3">
    <location>
        <begin position="1957"/>
        <end position="1984"/>
    </location>
</feature>
<evidence type="ECO:0008006" key="8">
    <source>
        <dbReference type="Google" id="ProtNLM"/>
    </source>
</evidence>
<reference evidence="5" key="1">
    <citation type="submission" date="2021-02" db="EMBL/GenBank/DDBJ databases">
        <authorList>
            <person name="Nowell W R."/>
        </authorList>
    </citation>
    <scope>NUCLEOTIDE SEQUENCE</scope>
</reference>
<dbReference type="SMART" id="SM00369">
    <property type="entry name" value="LRR_TYP"/>
    <property type="match status" value="3"/>
</dbReference>
<feature type="compositionally biased region" description="Low complexity" evidence="4">
    <location>
        <begin position="34"/>
        <end position="44"/>
    </location>
</feature>
<sequence>MAQRISRLQVDDIGPGTNHRQWSPEGDIAVQTMSKSSTVSSNNSALPNSIKPDGDCSRPTSSYDRLGQNDSKNASMHRDHQPFSSSEERYKRGVRYISDDLIRKLSKQNNLIRIKTLDFSQLRDKKIRYIENLQALVNLEQLNLNNNLIEKLDGLKTLKNLKEFYIGHNSIKTLTNLEELSKLEVLDIQHNQISEIPSWFAKKLTSLKSLDLSHNHIESFDPIARLRTLYELKELNLQGNEIQQHEHYRLLVISYLPTLNILDKIDVTDEERQQATEQFIQQEVQNLLHLLERRDSEYRRLNTQASSSEQKLEKTSDKLKLLEQVRVTQTNEIKLLREKLKLSDEQLERKASLLYQACEKQTELEQELALYKIDLKFDTIDFSQHLNKNTVKNVSKDLTKDSPYIGKSKIKLNSYASEEEMMNQQQTISFGHVQDQSIIQIHAKDLNKIIGCQDATLFNSNDSQVHNEKLLELAIKVSELSFLRAKHEICENRLEMARQNDNLDVCDEIIKRSSDDLNFLQNQIMDKVSHVQDLKIDLGTMRRDQGDGIGKELERITKELKLNNVVQEHIERLKKADLYGRNYERTIENSPSFEQALNDAIASSGTSVHDHDELSNRLALLQHALEANIVEQKQLLKSKLLTEEHARLKIEELEAQLQREQLYSQEKLDKLEQQLNDTSTMAEKEKQGIFKQLEDEKRLTHDIIDKSETMITQLKRELSQEKLIVNEHQRSNEALREMNKKINLQKLKQQRIENGSDTTIRQRSHNSDSISLENSTRKTKSPPPPFSSSTPRNMKDNNGQRQLQATAIHRLSHSNDTTTTTEFQQELSQLIEKKNDSVVSENSLTLPSARLKRDNQDDGSKEQNKQQKQQKTQIQSHQFDMQRCSNTDTIQEDENNLLCRLHGYYKTGQAYLSELSGDNDTTPNIDGTNYLLQSLKTANDSGYSSQPTPRCVDPLLSTQPFSIQNCLQKLISNENDRIQFNHAYTVGMVRADHHYQNAQNFQQRHTQYLTSVNIPPDALSSNRIQRSDNPIQIQGPVILRTNVNNISPVSVKLRSLKYPQPEKSTMTDTDSIRREIDRATDEIDYLRTTLHVKEDELHKDSKYLKLADLALTKQDDEIHLLNRTLEQQKVEIERLKDVVQDLLSNGSENEQNVLLNVSEQLQRVQKNIHEQLSPALIRIVDNRIPYVQQQEDLSGHQLNGGQLIPIDITEWLCNIPRHAELEQIIEDLQIKLDDYSEQLNEMKKDNRRLEKKVISQDKIIKRSNKIEALDLANQQYRRSKSAHMSDIETLQVLRDLKNAKHRHTIAIRETKILDQKAESLTRKLVKLTGDIKQMEEYYEKMKSDIQTTGQKQITLDKSVDEKKSLSIVLDEQIRDCYNSFNSFIRTSIQSLTEFSMDTDDNSNNSSSFINNYHSQQYPNIAVMSRDDIQRYINHAITENNKIMLKYQNMLQQQKQKAQQLKSDIKEKEEQLQQLNNNLGNCASMTYIEPSDLVSLDSTVEHLRKHAQELLEDKQILEELGKVKELKLDKLNEYERVYDRKVAQDKQLQQEMENLTTDIQKLKRQQKDALLDYDGLRHNIEADQKVLSDMRLEAQRLKEQIKVFLDDKETLDETCDLLAKKCEALHNECKEKEKEMTDLNRNIEDKLHMAKSLEDDINKFKQDKKTILQEVTEMKEKVEKRKADIAAEQISLARSRSADFESENEGIKQRIKAGKEELIRLNIDVDDRNRTLNELNTMIMFAKNIMKNIEPTENKLNYQPFDNQISNNYNVNYKSPLHSIEHQDTEFIQSINYDNKIQRLNKIIDEKDDEIRNLNMKLMKTKDELFQLENKQRTQETNFDTIKSSMQIEMDKLKHWLEIYENRKLAIKPHYKEAINELELKLHEQEMFYRKQIKDIDSEIKRKNYRPYRTPDDSGFFSDTTLSGDYHYLKSSTSPTVDYFNSNDHLRDQIQTIFRQHVDELDKCNSKYKTNLSNLKNRLHELENTTTEPILAYCLNSKLHFQLKSSGTYTGVIGVAVGTD</sequence>
<feature type="coiled-coil region" evidence="3">
    <location>
        <begin position="1218"/>
        <end position="1252"/>
    </location>
</feature>
<feature type="coiled-coil region" evidence="3">
    <location>
        <begin position="1111"/>
        <end position="1167"/>
    </location>
</feature>
<accession>A0A813P3W8</accession>
<dbReference type="Gene3D" id="3.80.10.10">
    <property type="entry name" value="Ribonuclease Inhibitor"/>
    <property type="match status" value="2"/>
</dbReference>
<feature type="coiled-coil region" evidence="3">
    <location>
        <begin position="1796"/>
        <end position="1830"/>
    </location>
</feature>
<dbReference type="Pfam" id="PF14580">
    <property type="entry name" value="LRR_9"/>
    <property type="match status" value="1"/>
</dbReference>
<evidence type="ECO:0000313" key="7">
    <source>
        <dbReference type="Proteomes" id="UP000663829"/>
    </source>
</evidence>
<keyword evidence="2" id="KW-0677">Repeat</keyword>